<dbReference type="EMBL" id="SJPN01000006">
    <property type="protein sequence ID" value="TWT98386.1"/>
    <property type="molecule type" value="Genomic_DNA"/>
</dbReference>
<evidence type="ECO:0000313" key="2">
    <source>
        <dbReference type="EMBL" id="TWT98386.1"/>
    </source>
</evidence>
<evidence type="ECO:0000256" key="1">
    <source>
        <dbReference type="SAM" id="MobiDB-lite"/>
    </source>
</evidence>
<dbReference type="Proteomes" id="UP000320176">
    <property type="component" value="Unassembled WGS sequence"/>
</dbReference>
<accession>A0A5C6AG52</accession>
<evidence type="ECO:0000313" key="3">
    <source>
        <dbReference type="Proteomes" id="UP000320176"/>
    </source>
</evidence>
<dbReference type="AlphaFoldDB" id="A0A5C6AG52"/>
<organism evidence="2 3">
    <name type="scientific">Stieleria varia</name>
    <dbReference type="NCBI Taxonomy" id="2528005"/>
    <lineage>
        <taxon>Bacteria</taxon>
        <taxon>Pseudomonadati</taxon>
        <taxon>Planctomycetota</taxon>
        <taxon>Planctomycetia</taxon>
        <taxon>Pirellulales</taxon>
        <taxon>Pirellulaceae</taxon>
        <taxon>Stieleria</taxon>
    </lineage>
</organism>
<protein>
    <submittedName>
        <fullName evidence="2">Uncharacterized protein</fullName>
    </submittedName>
</protein>
<sequence length="64" mass="7528">MRYRLIERMVEQDINMCDTTLDFRRDRHECFLEQNGTDHAVAASDPQLQEPRPGDSSCIPLLRH</sequence>
<comment type="caution">
    <text evidence="2">The sequence shown here is derived from an EMBL/GenBank/DDBJ whole genome shotgun (WGS) entry which is preliminary data.</text>
</comment>
<name>A0A5C6AG52_9BACT</name>
<keyword evidence="3" id="KW-1185">Reference proteome</keyword>
<reference evidence="2 3" key="1">
    <citation type="submission" date="2019-02" db="EMBL/GenBank/DDBJ databases">
        <title>Deep-cultivation of Planctomycetes and their phenomic and genomic characterization uncovers novel biology.</title>
        <authorList>
            <person name="Wiegand S."/>
            <person name="Jogler M."/>
            <person name="Boedeker C."/>
            <person name="Pinto D."/>
            <person name="Vollmers J."/>
            <person name="Rivas-Marin E."/>
            <person name="Kohn T."/>
            <person name="Peeters S.H."/>
            <person name="Heuer A."/>
            <person name="Rast P."/>
            <person name="Oberbeckmann S."/>
            <person name="Bunk B."/>
            <person name="Jeske O."/>
            <person name="Meyerdierks A."/>
            <person name="Storesund J.E."/>
            <person name="Kallscheuer N."/>
            <person name="Luecker S."/>
            <person name="Lage O.M."/>
            <person name="Pohl T."/>
            <person name="Merkel B.J."/>
            <person name="Hornburger P."/>
            <person name="Mueller R.-W."/>
            <person name="Bruemmer F."/>
            <person name="Labrenz M."/>
            <person name="Spormann A.M."/>
            <person name="Op Den Camp H."/>
            <person name="Overmann J."/>
            <person name="Amann R."/>
            <person name="Jetten M.S.M."/>
            <person name="Mascher T."/>
            <person name="Medema M.H."/>
            <person name="Devos D.P."/>
            <person name="Kaster A.-K."/>
            <person name="Ovreas L."/>
            <person name="Rohde M."/>
            <person name="Galperin M.Y."/>
            <person name="Jogler C."/>
        </authorList>
    </citation>
    <scope>NUCLEOTIDE SEQUENCE [LARGE SCALE GENOMIC DNA]</scope>
    <source>
        <strain evidence="2 3">Pla52n</strain>
    </source>
</reference>
<dbReference type="RefSeq" id="WP_146521974.1">
    <property type="nucleotide sequence ID" value="NZ_CP151726.1"/>
</dbReference>
<feature type="region of interest" description="Disordered" evidence="1">
    <location>
        <begin position="41"/>
        <end position="64"/>
    </location>
</feature>
<gene>
    <name evidence="2" type="ORF">Pla52n_48990</name>
</gene>
<proteinExistence type="predicted"/>